<dbReference type="Gene3D" id="2.60.120.1440">
    <property type="match status" value="1"/>
</dbReference>
<dbReference type="Pfam" id="PF16220">
    <property type="entry name" value="DUF4880"/>
    <property type="match status" value="1"/>
</dbReference>
<feature type="domain" description="FecR N-terminal" evidence="3">
    <location>
        <begin position="10"/>
        <end position="51"/>
    </location>
</feature>
<dbReference type="InterPro" id="IPR006860">
    <property type="entry name" value="FecR"/>
</dbReference>
<sequence length="338" mass="37003">MGSTDPIAAQAAAWLVRLTADDETERQAARIGFETWQSADPRHAAAAARMQGFIDQVQRLRESSSAQPAHAALRAVFSQGRNAKNRYHGKRVGAVLTLAMALTLPAWLVLRSHPLPYLLADVRSATGQWQAKTLPDGTRITLGSASAVNLRFDRQRRTLELVRGEILVDVAHDPARPFVVETAHGSIRALGTRFVVQRGADSTLLSMLESKVAVQTATQRNAQLGDTTTVSAGQRLRISAEDVGKAEDINARSVSDAWKFHQLVVHDWPLAQVLDALDVYRPGHIQYDRTQIAGMQVSAVLPLDDTDRALQLLLASFPTLRIRTLTPYLVMVDAPDGM</sequence>
<evidence type="ECO:0000313" key="5">
    <source>
        <dbReference type="Proteomes" id="UP001180487"/>
    </source>
</evidence>
<dbReference type="Pfam" id="PF04773">
    <property type="entry name" value="FecR"/>
    <property type="match status" value="1"/>
</dbReference>
<comment type="caution">
    <text evidence="4">The sequence shown here is derived from an EMBL/GenBank/DDBJ whole genome shotgun (WGS) entry which is preliminary data.</text>
</comment>
<name>A0ABU2C8Y1_9BURK</name>
<dbReference type="Proteomes" id="UP001180487">
    <property type="component" value="Unassembled WGS sequence"/>
</dbReference>
<keyword evidence="1 4" id="KW-0812">Transmembrane</keyword>
<dbReference type="EMBL" id="JAVDXT010000002">
    <property type="protein sequence ID" value="MDR7377787.1"/>
    <property type="molecule type" value="Genomic_DNA"/>
</dbReference>
<evidence type="ECO:0000313" key="4">
    <source>
        <dbReference type="EMBL" id="MDR7377787.1"/>
    </source>
</evidence>
<gene>
    <name evidence="4" type="ORF">J2X19_002466</name>
</gene>
<keyword evidence="5" id="KW-1185">Reference proteome</keyword>
<accession>A0ABU2C8Y1</accession>
<keyword evidence="1" id="KW-0472">Membrane</keyword>
<dbReference type="RefSeq" id="WP_310373440.1">
    <property type="nucleotide sequence ID" value="NZ_JAVDXT010000002.1"/>
</dbReference>
<dbReference type="PIRSF" id="PIRSF018266">
    <property type="entry name" value="FecR"/>
    <property type="match status" value="1"/>
</dbReference>
<proteinExistence type="predicted"/>
<keyword evidence="1" id="KW-1133">Transmembrane helix</keyword>
<organism evidence="4 5">
    <name type="scientific">Rhodoferax ferrireducens</name>
    <dbReference type="NCBI Taxonomy" id="192843"/>
    <lineage>
        <taxon>Bacteria</taxon>
        <taxon>Pseudomonadati</taxon>
        <taxon>Pseudomonadota</taxon>
        <taxon>Betaproteobacteria</taxon>
        <taxon>Burkholderiales</taxon>
        <taxon>Comamonadaceae</taxon>
        <taxon>Rhodoferax</taxon>
    </lineage>
</organism>
<feature type="domain" description="FecR protein" evidence="2">
    <location>
        <begin position="121"/>
        <end position="212"/>
    </location>
</feature>
<evidence type="ECO:0000259" key="2">
    <source>
        <dbReference type="Pfam" id="PF04773"/>
    </source>
</evidence>
<reference evidence="4 5" key="1">
    <citation type="submission" date="2023-07" db="EMBL/GenBank/DDBJ databases">
        <title>Sorghum-associated microbial communities from plants grown in Nebraska, USA.</title>
        <authorList>
            <person name="Schachtman D."/>
        </authorList>
    </citation>
    <scope>NUCLEOTIDE SEQUENCE [LARGE SCALE GENOMIC DNA]</scope>
    <source>
        <strain evidence="4 5">BE313</strain>
    </source>
</reference>
<dbReference type="InterPro" id="IPR032623">
    <property type="entry name" value="FecR_N"/>
</dbReference>
<dbReference type="PANTHER" id="PTHR30273">
    <property type="entry name" value="PERIPLASMIC SIGNAL SENSOR AND SIGMA FACTOR ACTIVATOR FECR-RELATED"/>
    <property type="match status" value="1"/>
</dbReference>
<evidence type="ECO:0000259" key="3">
    <source>
        <dbReference type="Pfam" id="PF16220"/>
    </source>
</evidence>
<dbReference type="InterPro" id="IPR012373">
    <property type="entry name" value="Ferrdict_sens_TM"/>
</dbReference>
<evidence type="ECO:0000256" key="1">
    <source>
        <dbReference type="SAM" id="Phobius"/>
    </source>
</evidence>
<feature type="transmembrane region" description="Helical" evidence="1">
    <location>
        <begin position="92"/>
        <end position="110"/>
    </location>
</feature>
<protein>
    <submittedName>
        <fullName evidence="4">Transmembrane sensor</fullName>
    </submittedName>
</protein>
<dbReference type="PANTHER" id="PTHR30273:SF2">
    <property type="entry name" value="PROTEIN FECR"/>
    <property type="match status" value="1"/>
</dbReference>